<name>A0AB39VL96_9GAMM</name>
<dbReference type="PROSITE" id="PS50977">
    <property type="entry name" value="HTH_TETR_2"/>
    <property type="match status" value="1"/>
</dbReference>
<protein>
    <submittedName>
        <fullName evidence="6">TetR/AcrR family transcriptional regulator</fullName>
    </submittedName>
</protein>
<proteinExistence type="predicted"/>
<evidence type="ECO:0000256" key="3">
    <source>
        <dbReference type="ARBA" id="ARBA00023163"/>
    </source>
</evidence>
<dbReference type="AlphaFoldDB" id="A0AB39VL96"/>
<dbReference type="GO" id="GO:0003677">
    <property type="term" value="F:DNA binding"/>
    <property type="evidence" value="ECO:0007669"/>
    <property type="project" value="UniProtKB-UniRule"/>
</dbReference>
<dbReference type="InterPro" id="IPR009057">
    <property type="entry name" value="Homeodomain-like_sf"/>
</dbReference>
<keyword evidence="3" id="KW-0804">Transcription</keyword>
<dbReference type="EMBL" id="CP165628">
    <property type="protein sequence ID" value="XDU70754.1"/>
    <property type="molecule type" value="Genomic_DNA"/>
</dbReference>
<feature type="domain" description="HTH tetR-type" evidence="5">
    <location>
        <begin position="13"/>
        <end position="73"/>
    </location>
</feature>
<dbReference type="Pfam" id="PF00440">
    <property type="entry name" value="TetR_N"/>
    <property type="match status" value="1"/>
</dbReference>
<dbReference type="PRINTS" id="PR00455">
    <property type="entry name" value="HTHTETR"/>
</dbReference>
<dbReference type="PANTHER" id="PTHR47506:SF6">
    <property type="entry name" value="HTH-TYPE TRANSCRIPTIONAL REPRESSOR NEMR"/>
    <property type="match status" value="1"/>
</dbReference>
<dbReference type="SUPFAM" id="SSF48498">
    <property type="entry name" value="Tetracyclin repressor-like, C-terminal domain"/>
    <property type="match status" value="1"/>
</dbReference>
<organism evidence="6">
    <name type="scientific">Rouxiella sp. WC2420</name>
    <dbReference type="NCBI Taxonomy" id="3234145"/>
    <lineage>
        <taxon>Bacteria</taxon>
        <taxon>Pseudomonadati</taxon>
        <taxon>Pseudomonadota</taxon>
        <taxon>Gammaproteobacteria</taxon>
        <taxon>Enterobacterales</taxon>
        <taxon>Yersiniaceae</taxon>
        <taxon>Rouxiella</taxon>
    </lineage>
</organism>
<dbReference type="InterPro" id="IPR011075">
    <property type="entry name" value="TetR_C"/>
</dbReference>
<keyword evidence="1" id="KW-0805">Transcription regulation</keyword>
<dbReference type="InterPro" id="IPR036271">
    <property type="entry name" value="Tet_transcr_reg_TetR-rel_C_sf"/>
</dbReference>
<feature type="DNA-binding region" description="H-T-H motif" evidence="4">
    <location>
        <begin position="36"/>
        <end position="55"/>
    </location>
</feature>
<dbReference type="SUPFAM" id="SSF46689">
    <property type="entry name" value="Homeodomain-like"/>
    <property type="match status" value="1"/>
</dbReference>
<dbReference type="InterPro" id="IPR001647">
    <property type="entry name" value="HTH_TetR"/>
</dbReference>
<dbReference type="PANTHER" id="PTHR47506">
    <property type="entry name" value="TRANSCRIPTIONAL REGULATORY PROTEIN"/>
    <property type="match status" value="1"/>
</dbReference>
<reference evidence="6" key="1">
    <citation type="submission" date="2024-07" db="EMBL/GenBank/DDBJ databases">
        <authorList>
            <person name="Biller S.J."/>
        </authorList>
    </citation>
    <scope>NUCLEOTIDE SEQUENCE</scope>
    <source>
        <strain evidence="6">WC2420</strain>
    </source>
</reference>
<evidence type="ECO:0000313" key="6">
    <source>
        <dbReference type="EMBL" id="XDU70754.1"/>
    </source>
</evidence>
<dbReference type="Pfam" id="PF16925">
    <property type="entry name" value="TetR_C_13"/>
    <property type="match status" value="1"/>
</dbReference>
<keyword evidence="2 4" id="KW-0238">DNA-binding</keyword>
<evidence type="ECO:0000256" key="1">
    <source>
        <dbReference type="ARBA" id="ARBA00023015"/>
    </source>
</evidence>
<sequence length="208" mass="23203">MSDIIPGMKHAYDDTRQHILDTGYRMMAVKGFTSVGLNELLQTAGVPKGSFYHYFKSKEQYGQALLEDYFRTYLAAMDSRFSAPGVNGRDRLMGYWQHWQDRYSYDCSSLNCDALECLVVKLSAEVADLSESMRLTLRDGTNRVIDLLSACVEQGQQDGSLPANDARQTASALYQLWLGGSLLNKLHRDGKPLAQTMTATKAILGIQA</sequence>
<gene>
    <name evidence="6" type="ORF">AB3G37_14340</name>
</gene>
<accession>A0AB39VL96</accession>
<dbReference type="Gene3D" id="1.10.357.10">
    <property type="entry name" value="Tetracycline Repressor, domain 2"/>
    <property type="match status" value="1"/>
</dbReference>
<evidence type="ECO:0000256" key="2">
    <source>
        <dbReference type="ARBA" id="ARBA00023125"/>
    </source>
</evidence>
<dbReference type="RefSeq" id="WP_369788218.1">
    <property type="nucleotide sequence ID" value="NZ_CP165628.1"/>
</dbReference>
<evidence type="ECO:0000256" key="4">
    <source>
        <dbReference type="PROSITE-ProRule" id="PRU00335"/>
    </source>
</evidence>
<evidence type="ECO:0000259" key="5">
    <source>
        <dbReference type="PROSITE" id="PS50977"/>
    </source>
</evidence>